<sequence>MLLHWYSCHKYFLLDCLQSTIVVKIESHILESNVLLGIKMLLDKIPEVDMVTVAQRSNVERRGVLGFVPRIGLPIVDYAEVDRIDAFYLECQNFRDYYRDPYDRVHKPLMFTKHMGKCGIKMDQSVEELRQPISWVQRKKPLTEPVNYKTHMNLGVDINTMIRGRYGKQSCIRYKR</sequence>
<dbReference type="Proteomes" id="UP000515160">
    <property type="component" value="Chromosome 2L"/>
</dbReference>
<dbReference type="AlphaFoldDB" id="A0A6P8WJ16"/>
<dbReference type="OrthoDB" id="8181742at2759"/>
<reference evidence="2" key="1">
    <citation type="submission" date="2025-08" db="UniProtKB">
        <authorList>
            <consortium name="RefSeq"/>
        </authorList>
    </citation>
    <scope>IDENTIFICATION</scope>
    <source>
        <strain evidence="2">15112-1751.03</strain>
        <tissue evidence="2">Whole Adult</tissue>
    </source>
</reference>
<evidence type="ECO:0000313" key="2">
    <source>
        <dbReference type="RefSeq" id="XP_034099268.2"/>
    </source>
</evidence>
<dbReference type="RefSeq" id="XP_034099268.2">
    <property type="nucleotide sequence ID" value="XM_034243377.2"/>
</dbReference>
<protein>
    <submittedName>
        <fullName evidence="2">Uncharacterized protein LOC117564551 isoform X1</fullName>
    </submittedName>
</protein>
<keyword evidence="1" id="KW-1185">Reference proteome</keyword>
<dbReference type="GeneID" id="117564551"/>
<gene>
    <name evidence="2" type="primary">LOC117564551</name>
</gene>
<accession>A0A6P8WJ16</accession>
<organism evidence="1 2">
    <name type="scientific">Drosophila albomicans</name>
    <name type="common">Fruit fly</name>
    <dbReference type="NCBI Taxonomy" id="7291"/>
    <lineage>
        <taxon>Eukaryota</taxon>
        <taxon>Metazoa</taxon>
        <taxon>Ecdysozoa</taxon>
        <taxon>Arthropoda</taxon>
        <taxon>Hexapoda</taxon>
        <taxon>Insecta</taxon>
        <taxon>Pterygota</taxon>
        <taxon>Neoptera</taxon>
        <taxon>Endopterygota</taxon>
        <taxon>Diptera</taxon>
        <taxon>Brachycera</taxon>
        <taxon>Muscomorpha</taxon>
        <taxon>Ephydroidea</taxon>
        <taxon>Drosophilidae</taxon>
        <taxon>Drosophila</taxon>
    </lineage>
</organism>
<name>A0A6P8WJ16_DROAB</name>
<proteinExistence type="predicted"/>
<evidence type="ECO:0000313" key="1">
    <source>
        <dbReference type="Proteomes" id="UP000515160"/>
    </source>
</evidence>